<accession>A0A563F343</accession>
<dbReference type="InterPro" id="IPR029063">
    <property type="entry name" value="SAM-dependent_MTases_sf"/>
</dbReference>
<protein>
    <submittedName>
        <fullName evidence="3">Class I SAM-dependent methyltransferase</fullName>
    </submittedName>
</protein>
<dbReference type="CDD" id="cd02440">
    <property type="entry name" value="AdoMet_MTases"/>
    <property type="match status" value="1"/>
</dbReference>
<dbReference type="GO" id="GO:0008757">
    <property type="term" value="F:S-adenosylmethionine-dependent methyltransferase activity"/>
    <property type="evidence" value="ECO:0007669"/>
    <property type="project" value="InterPro"/>
</dbReference>
<dbReference type="Gene3D" id="3.40.50.150">
    <property type="entry name" value="Vaccinia Virus protein VP39"/>
    <property type="match status" value="1"/>
</dbReference>
<sequence length="300" mass="32937">MRRAAQRLLHGGLRGRGLPDPVPAVRHRPPGGRRDQADRHVRPRLRPVVLCGRTAGAHAGRGRREHRGRVRTAGRRRRGGRVDALPAGQRVSATKVRSHPIYASLYDRLNEYAEVDWLGRTRQWVADRAKGTVLEIGAGTGMNLPRFHDVDEVVAAEPDPAYRKRLLRRVGEATVPVRVIDAPAERLSLPDDSVDTIVSTLVLCSVDDPARAVAEMARVLRPGGEVLLFEHLRTGELKQTVCVPVWRFLVGGCRLNRPTIETVRAGGFAVEEIDSLVPPGTPKVMGPFVTAVARPNGACR</sequence>
<dbReference type="InterPro" id="IPR052356">
    <property type="entry name" value="Thiol_S-MT"/>
</dbReference>
<dbReference type="PANTHER" id="PTHR45036">
    <property type="entry name" value="METHYLTRANSFERASE LIKE 7B"/>
    <property type="match status" value="1"/>
</dbReference>
<evidence type="ECO:0000313" key="3">
    <source>
        <dbReference type="EMBL" id="TWP54386.1"/>
    </source>
</evidence>
<dbReference type="AlphaFoldDB" id="A0A563F343"/>
<evidence type="ECO:0000256" key="1">
    <source>
        <dbReference type="SAM" id="MobiDB-lite"/>
    </source>
</evidence>
<feature type="compositionally biased region" description="Low complexity" evidence="1">
    <location>
        <begin position="1"/>
        <end position="11"/>
    </location>
</feature>
<dbReference type="GO" id="GO:0032259">
    <property type="term" value="P:methylation"/>
    <property type="evidence" value="ECO:0007669"/>
    <property type="project" value="UniProtKB-KW"/>
</dbReference>
<keyword evidence="3" id="KW-0489">Methyltransferase</keyword>
<organism evidence="3 4">
    <name type="scientific">Lentzea tibetensis</name>
    <dbReference type="NCBI Taxonomy" id="2591470"/>
    <lineage>
        <taxon>Bacteria</taxon>
        <taxon>Bacillati</taxon>
        <taxon>Actinomycetota</taxon>
        <taxon>Actinomycetes</taxon>
        <taxon>Pseudonocardiales</taxon>
        <taxon>Pseudonocardiaceae</taxon>
        <taxon>Lentzea</taxon>
    </lineage>
</organism>
<comment type="caution">
    <text evidence="3">The sequence shown here is derived from an EMBL/GenBank/DDBJ whole genome shotgun (WGS) entry which is preliminary data.</text>
</comment>
<dbReference type="InterPro" id="IPR013216">
    <property type="entry name" value="Methyltransf_11"/>
</dbReference>
<keyword evidence="3" id="KW-0808">Transferase</keyword>
<name>A0A563F343_9PSEU</name>
<evidence type="ECO:0000259" key="2">
    <source>
        <dbReference type="Pfam" id="PF08241"/>
    </source>
</evidence>
<dbReference type="SUPFAM" id="SSF53335">
    <property type="entry name" value="S-adenosyl-L-methionine-dependent methyltransferases"/>
    <property type="match status" value="1"/>
</dbReference>
<dbReference type="PANTHER" id="PTHR45036:SF1">
    <property type="entry name" value="METHYLTRANSFERASE LIKE 7A"/>
    <property type="match status" value="1"/>
</dbReference>
<evidence type="ECO:0000313" key="4">
    <source>
        <dbReference type="Proteomes" id="UP000316639"/>
    </source>
</evidence>
<feature type="domain" description="Methyltransferase type 11" evidence="2">
    <location>
        <begin position="134"/>
        <end position="227"/>
    </location>
</feature>
<feature type="compositionally biased region" description="Basic residues" evidence="1">
    <location>
        <begin position="60"/>
        <end position="79"/>
    </location>
</feature>
<dbReference type="Proteomes" id="UP000316639">
    <property type="component" value="Unassembled WGS sequence"/>
</dbReference>
<gene>
    <name evidence="3" type="ORF">FKR81_00915</name>
</gene>
<feature type="region of interest" description="Disordered" evidence="1">
    <location>
        <begin position="56"/>
        <end position="80"/>
    </location>
</feature>
<reference evidence="3 4" key="1">
    <citation type="submission" date="2019-07" db="EMBL/GenBank/DDBJ databases">
        <title>Lentzea xizangensis sp. nov., isolated from Qinghai-Tibetan Plateau Soils.</title>
        <authorList>
            <person name="Huang J."/>
        </authorList>
    </citation>
    <scope>NUCLEOTIDE SEQUENCE [LARGE SCALE GENOMIC DNA]</scope>
    <source>
        <strain evidence="3 4">FXJ1.1311</strain>
    </source>
</reference>
<proteinExistence type="predicted"/>
<dbReference type="Pfam" id="PF08241">
    <property type="entry name" value="Methyltransf_11"/>
    <property type="match status" value="1"/>
</dbReference>
<dbReference type="EMBL" id="VOBR01000001">
    <property type="protein sequence ID" value="TWP54386.1"/>
    <property type="molecule type" value="Genomic_DNA"/>
</dbReference>
<feature type="region of interest" description="Disordered" evidence="1">
    <location>
        <begin position="1"/>
        <end position="43"/>
    </location>
</feature>
<keyword evidence="4" id="KW-1185">Reference proteome</keyword>
<dbReference type="OrthoDB" id="65624at2"/>